<dbReference type="Gene3D" id="3.30.420.280">
    <property type="match status" value="1"/>
</dbReference>
<sequence>MTTNVKLSDLVAPSFYKVHQAIKSNNYSHFWLKGGRGSTKSSFVSVEVILGIMLNPLANATVLRKVANTLRESVFDQYLWAIDMLKVSHLWKESLSPMQLTYLPTGQKILFKGADKPKKIKSTKFRVGYNKYIHYEEVDEFNNMAEIRTINQSLMRGGPNIQVFYSFNPPKSQRNWTNIEVENQKLRKRAYVHSSDYRSVPKEWLGEDFLEEAEYLKQLKPTVYDHEYLGIVTGTGAEVFTNLVFEEITDEQIASFDKTYRGLDFGFAADPLHYTENYYDKTRKRLYIYKEIHQTRLKNSVAVQKIKAINPYNLPIIADSAEPRTINEFRELGLKIRGAKKGPGSIEHGIKFLQDMYEIIIDRGRCPNTAREFEGYELERDSNGNLKGEYPDKDNHSIDATRYSLEDVMKFIQDLKDRYDNARYFF</sequence>
<dbReference type="Pfam" id="PF17288">
    <property type="entry name" value="Terminase_3C"/>
    <property type="match status" value="1"/>
</dbReference>
<proteinExistence type="predicted"/>
<evidence type="ECO:0000313" key="4">
    <source>
        <dbReference type="Proteomes" id="UP000251923"/>
    </source>
</evidence>
<reference evidence="3 4" key="1">
    <citation type="submission" date="2018-04" db="EMBL/GenBank/DDBJ databases">
        <title>Aerococcus urinae genomes.</title>
        <authorList>
            <person name="Hilt E."/>
            <person name="Gilbert N.M."/>
            <person name="Thomas-White K."/>
            <person name="Putonti C."/>
            <person name="Lewis A.L."/>
            <person name="Visck K.L."/>
            <person name="Wolfe A.J."/>
        </authorList>
    </citation>
    <scope>NUCLEOTIDE SEQUENCE [LARGE SCALE GENOMIC DNA]</scope>
    <source>
        <strain evidence="3 4">UMB7480</strain>
    </source>
</reference>
<dbReference type="GeneID" id="86858511"/>
<dbReference type="Pfam" id="PF04466">
    <property type="entry name" value="Terminase_3"/>
    <property type="match status" value="1"/>
</dbReference>
<dbReference type="InterPro" id="IPR035412">
    <property type="entry name" value="Terminase_L_N"/>
</dbReference>
<evidence type="ECO:0000313" key="3">
    <source>
        <dbReference type="EMBL" id="RAV79141.1"/>
    </source>
</evidence>
<name>A0A329PXA7_9LACT</name>
<dbReference type="EMBL" id="QMHM01000009">
    <property type="protein sequence ID" value="RAV79141.1"/>
    <property type="molecule type" value="Genomic_DNA"/>
</dbReference>
<dbReference type="InterPro" id="IPR006437">
    <property type="entry name" value="Phage_terminase_lsu"/>
</dbReference>
<evidence type="ECO:0000259" key="2">
    <source>
        <dbReference type="Pfam" id="PF17288"/>
    </source>
</evidence>
<accession>A0A329PXA7</accession>
<organism evidence="3 4">
    <name type="scientific">Aerococcus urinae</name>
    <dbReference type="NCBI Taxonomy" id="1376"/>
    <lineage>
        <taxon>Bacteria</taxon>
        <taxon>Bacillati</taxon>
        <taxon>Bacillota</taxon>
        <taxon>Bacilli</taxon>
        <taxon>Lactobacillales</taxon>
        <taxon>Aerococcaceae</taxon>
        <taxon>Aerococcus</taxon>
    </lineage>
</organism>
<dbReference type="PANTHER" id="PTHR39184">
    <property type="match status" value="1"/>
</dbReference>
<feature type="domain" description="Phage terminase large subunit C-terminal" evidence="2">
    <location>
        <begin position="264"/>
        <end position="407"/>
    </location>
</feature>
<dbReference type="PANTHER" id="PTHR39184:SF1">
    <property type="entry name" value="PBSX PHAGE TERMINASE LARGE SUBUNIT"/>
    <property type="match status" value="1"/>
</dbReference>
<dbReference type="Proteomes" id="UP000251923">
    <property type="component" value="Unassembled WGS sequence"/>
</dbReference>
<feature type="domain" description="Phage terminase large subunit N-terminal" evidence="1">
    <location>
        <begin position="29"/>
        <end position="230"/>
    </location>
</feature>
<dbReference type="InterPro" id="IPR027417">
    <property type="entry name" value="P-loop_NTPase"/>
</dbReference>
<gene>
    <name evidence="3" type="ORF">DBT54_05855</name>
</gene>
<comment type="caution">
    <text evidence="3">The sequence shown here is derived from an EMBL/GenBank/DDBJ whole genome shotgun (WGS) entry which is preliminary data.</text>
</comment>
<dbReference type="InterPro" id="IPR035413">
    <property type="entry name" value="Terminase_L_C"/>
</dbReference>
<dbReference type="Gene3D" id="3.40.50.300">
    <property type="entry name" value="P-loop containing nucleotide triphosphate hydrolases"/>
    <property type="match status" value="1"/>
</dbReference>
<dbReference type="InterPro" id="IPR052380">
    <property type="entry name" value="Viral_DNA_packaging_terminase"/>
</dbReference>
<protein>
    <submittedName>
        <fullName evidence="3">PBSX family phage terminase large subunit</fullName>
    </submittedName>
</protein>
<dbReference type="RefSeq" id="WP_101560410.1">
    <property type="nucleotide sequence ID" value="NZ_JAMDYC010000002.1"/>
</dbReference>
<dbReference type="AlphaFoldDB" id="A0A329PXA7"/>
<dbReference type="NCBIfam" id="TIGR01547">
    <property type="entry name" value="phage_term_2"/>
    <property type="match status" value="1"/>
</dbReference>
<evidence type="ECO:0000259" key="1">
    <source>
        <dbReference type="Pfam" id="PF04466"/>
    </source>
</evidence>